<dbReference type="UniPathway" id="UPA00050">
    <property type="reaction ID" value="UER00461"/>
</dbReference>
<dbReference type="GO" id="GO:0005524">
    <property type="term" value="F:ATP binding"/>
    <property type="evidence" value="ECO:0007669"/>
    <property type="project" value="UniProtKB-KW"/>
</dbReference>
<dbReference type="GO" id="GO:0009089">
    <property type="term" value="P:lysine biosynthetic process via diaminopimelate"/>
    <property type="evidence" value="ECO:0007669"/>
    <property type="project" value="TreeGrafter"/>
</dbReference>
<reference evidence="14 15" key="1">
    <citation type="submission" date="2016-02" db="EMBL/GenBank/DDBJ databases">
        <authorList>
            <consortium name="Pathogen Informatics"/>
        </authorList>
    </citation>
    <scope>NUCLEOTIDE SEQUENCE [LARGE SCALE GENOMIC DNA]</scope>
    <source>
        <strain evidence="14 15">LSS23</strain>
    </source>
</reference>
<evidence type="ECO:0000256" key="1">
    <source>
        <dbReference type="ARBA" id="ARBA00003121"/>
    </source>
</evidence>
<dbReference type="InterPro" id="IPR045865">
    <property type="entry name" value="ACT-like_dom_sf"/>
</dbReference>
<evidence type="ECO:0000256" key="5">
    <source>
        <dbReference type="ARBA" id="ARBA00013059"/>
    </source>
</evidence>
<keyword evidence="7" id="KW-0547">Nucleotide-binding</keyword>
<keyword evidence="11" id="KW-0457">Lysine biosynthesis</keyword>
<keyword evidence="10" id="KW-0220">Diaminopimelate biosynthesis</keyword>
<dbReference type="PROSITE" id="PS51671">
    <property type="entry name" value="ACT"/>
    <property type="match status" value="1"/>
</dbReference>
<proteinExistence type="inferred from homology"/>
<evidence type="ECO:0000256" key="3">
    <source>
        <dbReference type="ARBA" id="ARBA00005139"/>
    </source>
</evidence>
<evidence type="ECO:0000313" key="14">
    <source>
        <dbReference type="EMBL" id="CYV05911.1"/>
    </source>
</evidence>
<dbReference type="CDD" id="cd04916">
    <property type="entry name" value="ACT_AKiii-YclM-BS_2"/>
    <property type="match status" value="1"/>
</dbReference>
<dbReference type="GO" id="GO:0019877">
    <property type="term" value="P:diaminopimelate biosynthetic process"/>
    <property type="evidence" value="ECO:0007669"/>
    <property type="project" value="UniProtKB-KW"/>
</dbReference>
<dbReference type="GO" id="GO:0004072">
    <property type="term" value="F:aspartate kinase activity"/>
    <property type="evidence" value="ECO:0007669"/>
    <property type="project" value="UniProtKB-EC"/>
</dbReference>
<dbReference type="InterPro" id="IPR054352">
    <property type="entry name" value="ACT_Aspartokinase"/>
</dbReference>
<gene>
    <name evidence="14" type="primary">thrA</name>
    <name evidence="14" type="ORF">ERS132385_02291</name>
</gene>
<sequence length="111" mass="12372">MPTGIDDLSIVVRERELTPIKEEEILRQLNTKMEVDKAEIEHGLSIIMIVGENMKSHVGVTATATTALSKQNVNLAMISQGASEVSVMFVVKTEEKKRALHALYEAFFNEQ</sequence>
<comment type="catalytic activity">
    <reaction evidence="12">
        <text>L-aspartate + ATP = 4-phospho-L-aspartate + ADP</text>
        <dbReference type="Rhea" id="RHEA:23776"/>
        <dbReference type="ChEBI" id="CHEBI:29991"/>
        <dbReference type="ChEBI" id="CHEBI:30616"/>
        <dbReference type="ChEBI" id="CHEBI:57535"/>
        <dbReference type="ChEBI" id="CHEBI:456216"/>
        <dbReference type="EC" id="2.7.2.4"/>
    </reaction>
</comment>
<dbReference type="UniPathway" id="UPA00051">
    <property type="reaction ID" value="UER00462"/>
</dbReference>
<evidence type="ECO:0000256" key="12">
    <source>
        <dbReference type="ARBA" id="ARBA00047872"/>
    </source>
</evidence>
<dbReference type="FunFam" id="3.30.2130.10:FF:000001">
    <property type="entry name" value="Bifunctional aspartokinase/homoserine dehydrogenase"/>
    <property type="match status" value="1"/>
</dbReference>
<evidence type="ECO:0000259" key="13">
    <source>
        <dbReference type="PROSITE" id="PS51671"/>
    </source>
</evidence>
<keyword evidence="6 14" id="KW-0808">Transferase</keyword>
<comment type="pathway">
    <text evidence="3">Amino-acid biosynthesis; L-threonine biosynthesis; L-threonine from L-aspartate: step 1/5.</text>
</comment>
<keyword evidence="11" id="KW-0028">Amino-acid biosynthesis</keyword>
<dbReference type="GO" id="GO:0005829">
    <property type="term" value="C:cytosol"/>
    <property type="evidence" value="ECO:0007669"/>
    <property type="project" value="TreeGrafter"/>
</dbReference>
<evidence type="ECO:0000256" key="8">
    <source>
        <dbReference type="ARBA" id="ARBA00022777"/>
    </source>
</evidence>
<dbReference type="EC" id="2.7.2.4" evidence="5"/>
<keyword evidence="9" id="KW-0067">ATP-binding</keyword>
<accession>A0A0Z8GVW7</accession>
<evidence type="ECO:0000256" key="9">
    <source>
        <dbReference type="ARBA" id="ARBA00022840"/>
    </source>
</evidence>
<organism evidence="14 15">
    <name type="scientific">Streptococcus suis</name>
    <dbReference type="NCBI Taxonomy" id="1307"/>
    <lineage>
        <taxon>Bacteria</taxon>
        <taxon>Bacillati</taxon>
        <taxon>Bacillota</taxon>
        <taxon>Bacilli</taxon>
        <taxon>Lactobacillales</taxon>
        <taxon>Streptococcaceae</taxon>
        <taxon>Streptococcus</taxon>
    </lineage>
</organism>
<evidence type="ECO:0000256" key="7">
    <source>
        <dbReference type="ARBA" id="ARBA00022741"/>
    </source>
</evidence>
<comment type="function">
    <text evidence="1">Catalyzes the phosphorylation of the beta-carboxyl group of aspartic acid with ATP to yield 4-phospho-L-aspartate, which is involved in the branched biosynthetic pathway leading to the biosynthesis of amino acids threonine, isoleucine and methionine.</text>
</comment>
<dbReference type="InterPro" id="IPR002912">
    <property type="entry name" value="ACT_dom"/>
</dbReference>
<evidence type="ECO:0000256" key="10">
    <source>
        <dbReference type="ARBA" id="ARBA00022915"/>
    </source>
</evidence>
<evidence type="ECO:0000256" key="2">
    <source>
        <dbReference type="ARBA" id="ARBA00004986"/>
    </source>
</evidence>
<dbReference type="SUPFAM" id="SSF55021">
    <property type="entry name" value="ACT-like"/>
    <property type="match status" value="1"/>
</dbReference>
<protein>
    <recommendedName>
        <fullName evidence="5">aspartate kinase</fullName>
        <ecNumber evidence="5">2.7.2.4</ecNumber>
    </recommendedName>
</protein>
<dbReference type="PANTHER" id="PTHR21499:SF67">
    <property type="entry name" value="ASPARTOKINASE 3"/>
    <property type="match status" value="1"/>
</dbReference>
<name>A0A0Z8GVW7_STRSU</name>
<feature type="domain" description="ACT" evidence="13">
    <location>
        <begin position="49"/>
        <end position="111"/>
    </location>
</feature>
<comment type="similarity">
    <text evidence="4">Belongs to the aspartokinase family.</text>
</comment>
<evidence type="ECO:0000313" key="15">
    <source>
        <dbReference type="Proteomes" id="UP000073434"/>
    </source>
</evidence>
<dbReference type="PANTHER" id="PTHR21499">
    <property type="entry name" value="ASPARTATE KINASE"/>
    <property type="match status" value="1"/>
</dbReference>
<keyword evidence="8 14" id="KW-0418">Kinase</keyword>
<dbReference type="GO" id="GO:0009090">
    <property type="term" value="P:homoserine biosynthetic process"/>
    <property type="evidence" value="ECO:0007669"/>
    <property type="project" value="TreeGrafter"/>
</dbReference>
<dbReference type="Proteomes" id="UP000073434">
    <property type="component" value="Unassembled WGS sequence"/>
</dbReference>
<dbReference type="EMBL" id="FIFW01000045">
    <property type="protein sequence ID" value="CYV05911.1"/>
    <property type="molecule type" value="Genomic_DNA"/>
</dbReference>
<dbReference type="Pfam" id="PF22468">
    <property type="entry name" value="ACT_9"/>
    <property type="match status" value="1"/>
</dbReference>
<comment type="pathway">
    <text evidence="2">Amino-acid biosynthesis; L-methionine biosynthesis via de novo pathway; L-homoserine from L-aspartate: step 1/3.</text>
</comment>
<evidence type="ECO:0000256" key="6">
    <source>
        <dbReference type="ARBA" id="ARBA00022679"/>
    </source>
</evidence>
<evidence type="ECO:0000256" key="11">
    <source>
        <dbReference type="ARBA" id="ARBA00023154"/>
    </source>
</evidence>
<dbReference type="Gene3D" id="3.30.2130.10">
    <property type="entry name" value="VC0802-like"/>
    <property type="match status" value="1"/>
</dbReference>
<dbReference type="AlphaFoldDB" id="A0A0Z8GVW7"/>
<evidence type="ECO:0000256" key="4">
    <source>
        <dbReference type="ARBA" id="ARBA00010122"/>
    </source>
</evidence>
<dbReference type="GO" id="GO:0009088">
    <property type="term" value="P:threonine biosynthetic process"/>
    <property type="evidence" value="ECO:0007669"/>
    <property type="project" value="UniProtKB-UniPathway"/>
</dbReference>